<evidence type="ECO:0000313" key="2">
    <source>
        <dbReference type="Proteomes" id="UP000323257"/>
    </source>
</evidence>
<keyword evidence="2" id="KW-1185">Reference proteome</keyword>
<organism evidence="1 2">
    <name type="scientific">Paenibacillus methanolicus</name>
    <dbReference type="NCBI Taxonomy" id="582686"/>
    <lineage>
        <taxon>Bacteria</taxon>
        <taxon>Bacillati</taxon>
        <taxon>Bacillota</taxon>
        <taxon>Bacilli</taxon>
        <taxon>Bacillales</taxon>
        <taxon>Paenibacillaceae</taxon>
        <taxon>Paenibacillus</taxon>
    </lineage>
</organism>
<sequence length="52" mass="6045">MAPDKVANEIIRAIKGNRDEVFVGKTNLLYWVSRVSLRMALRMARRIMKRLG</sequence>
<proteinExistence type="predicted"/>
<dbReference type="EMBL" id="VNHS01000015">
    <property type="protein sequence ID" value="TYP69388.1"/>
    <property type="molecule type" value="Genomic_DNA"/>
</dbReference>
<protein>
    <submittedName>
        <fullName evidence="1">Uncharacterized protein</fullName>
    </submittedName>
</protein>
<evidence type="ECO:0000313" key="1">
    <source>
        <dbReference type="EMBL" id="TYP69388.1"/>
    </source>
</evidence>
<dbReference type="AlphaFoldDB" id="A0A5S5BSP6"/>
<reference evidence="1 2" key="1">
    <citation type="submission" date="2019-07" db="EMBL/GenBank/DDBJ databases">
        <title>Genomic Encyclopedia of Type Strains, Phase III (KMG-III): the genomes of soil and plant-associated and newly described type strains.</title>
        <authorList>
            <person name="Whitman W."/>
        </authorList>
    </citation>
    <scope>NUCLEOTIDE SEQUENCE [LARGE SCALE GENOMIC DNA]</scope>
    <source>
        <strain evidence="1 2">BL24</strain>
    </source>
</reference>
<accession>A0A5S5BSP6</accession>
<gene>
    <name evidence="1" type="ORF">BCM02_11548</name>
</gene>
<name>A0A5S5BSP6_9BACL</name>
<dbReference type="Proteomes" id="UP000323257">
    <property type="component" value="Unassembled WGS sequence"/>
</dbReference>
<comment type="caution">
    <text evidence="1">The sequence shown here is derived from an EMBL/GenBank/DDBJ whole genome shotgun (WGS) entry which is preliminary data.</text>
</comment>